<sequence length="82" mass="8735">MTADFKADGLFVLADFCNGMTGKWTVLANGSAALHDVAMSTKSCSDQTDYLGLWISASIGPDARLSIMGGTYTYIYVQSQSP</sequence>
<evidence type="ECO:0000313" key="1">
    <source>
        <dbReference type="EMBL" id="CAB4835656.1"/>
    </source>
</evidence>
<reference evidence="2" key="1">
    <citation type="submission" date="2020-05" db="EMBL/GenBank/DDBJ databases">
        <authorList>
            <person name="Chiriac C."/>
            <person name="Salcher M."/>
            <person name="Ghai R."/>
            <person name="Kavagutti S V."/>
        </authorList>
    </citation>
    <scope>NUCLEOTIDE SEQUENCE</scope>
</reference>
<organism evidence="2">
    <name type="scientific">freshwater metagenome</name>
    <dbReference type="NCBI Taxonomy" id="449393"/>
    <lineage>
        <taxon>unclassified sequences</taxon>
        <taxon>metagenomes</taxon>
        <taxon>ecological metagenomes</taxon>
    </lineage>
</organism>
<dbReference type="AlphaFoldDB" id="A0A6J7F8Z8"/>
<evidence type="ECO:0000313" key="2">
    <source>
        <dbReference type="EMBL" id="CAB4890328.1"/>
    </source>
</evidence>
<name>A0A6J7F8Z8_9ZZZZ</name>
<accession>A0A6J7F8Z8</accession>
<dbReference type="EMBL" id="CAFBMH010000004">
    <property type="protein sequence ID" value="CAB4890328.1"/>
    <property type="molecule type" value="Genomic_DNA"/>
</dbReference>
<gene>
    <name evidence="1" type="ORF">UFOPK3139_02580</name>
    <name evidence="2" type="ORF">UFOPK3543_00205</name>
</gene>
<dbReference type="EMBL" id="CAFABA010000139">
    <property type="protein sequence ID" value="CAB4835656.1"/>
    <property type="molecule type" value="Genomic_DNA"/>
</dbReference>
<protein>
    <submittedName>
        <fullName evidence="2">Unannotated protein</fullName>
    </submittedName>
</protein>
<proteinExistence type="predicted"/>